<keyword evidence="1" id="KW-0812">Transmembrane</keyword>
<dbReference type="Proteomes" id="UP000198959">
    <property type="component" value="Unassembled WGS sequence"/>
</dbReference>
<keyword evidence="3" id="KW-1185">Reference proteome</keyword>
<reference evidence="3" key="1">
    <citation type="submission" date="2016-06" db="EMBL/GenBank/DDBJ databases">
        <authorList>
            <person name="Varghese N."/>
            <person name="Submissions Spin"/>
        </authorList>
    </citation>
    <scope>NUCLEOTIDE SEQUENCE [LARGE SCALE GENOMIC DNA]</scope>
    <source>
        <strain evidence="3">DSM 43817</strain>
    </source>
</reference>
<feature type="transmembrane region" description="Helical" evidence="1">
    <location>
        <begin position="66"/>
        <end position="84"/>
    </location>
</feature>
<proteinExistence type="predicted"/>
<keyword evidence="1" id="KW-1133">Transmembrane helix</keyword>
<dbReference type="OrthoDB" id="3405852at2"/>
<organism evidence="2 3">
    <name type="scientific">Micromonospora pallida</name>
    <dbReference type="NCBI Taxonomy" id="145854"/>
    <lineage>
        <taxon>Bacteria</taxon>
        <taxon>Bacillati</taxon>
        <taxon>Actinomycetota</taxon>
        <taxon>Actinomycetes</taxon>
        <taxon>Micromonosporales</taxon>
        <taxon>Micromonosporaceae</taxon>
        <taxon>Micromonospora</taxon>
    </lineage>
</organism>
<dbReference type="RefSeq" id="WP_091645232.1">
    <property type="nucleotide sequence ID" value="NZ_FMHW01000002.1"/>
</dbReference>
<dbReference type="EMBL" id="FMHW01000002">
    <property type="protein sequence ID" value="SCL31765.1"/>
    <property type="molecule type" value="Genomic_DNA"/>
</dbReference>
<protein>
    <submittedName>
        <fullName evidence="2">Uncharacterized protein</fullName>
    </submittedName>
</protein>
<dbReference type="AlphaFoldDB" id="A0A1C6SRM4"/>
<sequence length="119" mass="12808">MSAARNGTVRLAVAAVLVGVVALGLVTLGWWFRDWEFSTDRDRYLDPSWWGGVITVDLGHLAFGKVGFKIALAAVAAVGALLWARRRRADHSGSDHVTTISDDTVTGSGDDVAQAAKRW</sequence>
<evidence type="ECO:0000256" key="1">
    <source>
        <dbReference type="SAM" id="Phobius"/>
    </source>
</evidence>
<evidence type="ECO:0000313" key="2">
    <source>
        <dbReference type="EMBL" id="SCL31765.1"/>
    </source>
</evidence>
<evidence type="ECO:0000313" key="3">
    <source>
        <dbReference type="Proteomes" id="UP000198959"/>
    </source>
</evidence>
<gene>
    <name evidence="2" type="ORF">GA0074692_3173</name>
</gene>
<keyword evidence="1" id="KW-0472">Membrane</keyword>
<feature type="transmembrane region" description="Helical" evidence="1">
    <location>
        <begin position="12"/>
        <end position="32"/>
    </location>
</feature>
<accession>A0A1C6SRM4</accession>
<name>A0A1C6SRM4_9ACTN</name>